<feature type="domain" description="DDT" evidence="5">
    <location>
        <begin position="307"/>
        <end position="368"/>
    </location>
</feature>
<evidence type="ECO:0000256" key="4">
    <source>
        <dbReference type="PROSITE-ProRule" id="PRU00475"/>
    </source>
</evidence>
<dbReference type="Pfam" id="PF15612">
    <property type="entry name" value="WHIM1"/>
    <property type="match status" value="1"/>
</dbReference>
<dbReference type="Proteomes" id="UP000036987">
    <property type="component" value="Unassembled WGS sequence"/>
</dbReference>
<dbReference type="PROSITE" id="PS51136">
    <property type="entry name" value="WAC"/>
    <property type="match status" value="1"/>
</dbReference>
<keyword evidence="2" id="KW-0175">Coiled coil</keyword>
<proteinExistence type="predicted"/>
<dbReference type="GO" id="GO:0000785">
    <property type="term" value="C:chromatin"/>
    <property type="evidence" value="ECO:0007669"/>
    <property type="project" value="UniProtKB-ARBA"/>
</dbReference>
<reference evidence="8" key="1">
    <citation type="journal article" date="2016" name="Nature">
        <title>The genome of the seagrass Zostera marina reveals angiosperm adaptation to the sea.</title>
        <authorList>
            <person name="Olsen J.L."/>
            <person name="Rouze P."/>
            <person name="Verhelst B."/>
            <person name="Lin Y.-C."/>
            <person name="Bayer T."/>
            <person name="Collen J."/>
            <person name="Dattolo E."/>
            <person name="De Paoli E."/>
            <person name="Dittami S."/>
            <person name="Maumus F."/>
            <person name="Michel G."/>
            <person name="Kersting A."/>
            <person name="Lauritano C."/>
            <person name="Lohaus R."/>
            <person name="Toepel M."/>
            <person name="Tonon T."/>
            <person name="Vanneste K."/>
            <person name="Amirebrahimi M."/>
            <person name="Brakel J."/>
            <person name="Bostroem C."/>
            <person name="Chovatia M."/>
            <person name="Grimwood J."/>
            <person name="Jenkins J.W."/>
            <person name="Jueterbock A."/>
            <person name="Mraz A."/>
            <person name="Stam W.T."/>
            <person name="Tice H."/>
            <person name="Bornberg-Bauer E."/>
            <person name="Green P.J."/>
            <person name="Pearson G.A."/>
            <person name="Procaccini G."/>
            <person name="Duarte C.M."/>
            <person name="Schmutz J."/>
            <person name="Reusch T.B.H."/>
            <person name="Van de Peer Y."/>
        </authorList>
    </citation>
    <scope>NUCLEOTIDE SEQUENCE [LARGE SCALE GENOMIC DNA]</scope>
    <source>
        <strain evidence="8">cv. Finnish</strain>
    </source>
</reference>
<keyword evidence="8" id="KW-1185">Reference proteome</keyword>
<dbReference type="InterPro" id="IPR028941">
    <property type="entry name" value="WHIM2_dom"/>
</dbReference>
<dbReference type="PANTHER" id="PTHR15546:SF2">
    <property type="entry name" value="DDT DOMAIN-CONTAINING PROTEIN DDB_G0282237"/>
    <property type="match status" value="1"/>
</dbReference>
<dbReference type="Pfam" id="PF02791">
    <property type="entry name" value="DDT"/>
    <property type="match status" value="1"/>
</dbReference>
<dbReference type="InterPro" id="IPR013136">
    <property type="entry name" value="WSTF_Acf1_Cbp146"/>
</dbReference>
<evidence type="ECO:0000259" key="6">
    <source>
        <dbReference type="PROSITE" id="PS51136"/>
    </source>
</evidence>
<evidence type="ECO:0000256" key="3">
    <source>
        <dbReference type="ARBA" id="ARBA00023242"/>
    </source>
</evidence>
<protein>
    <recommendedName>
        <fullName evidence="9">DDT domain-containing protein</fullName>
    </recommendedName>
</protein>
<dbReference type="InterPro" id="IPR028942">
    <property type="entry name" value="WHIM1_dom"/>
</dbReference>
<evidence type="ECO:0000313" key="7">
    <source>
        <dbReference type="EMBL" id="KMZ57674.1"/>
    </source>
</evidence>
<comment type="caution">
    <text evidence="7">The sequence shown here is derived from an EMBL/GenBank/DDBJ whole genome shotgun (WGS) entry which is preliminary data.</text>
</comment>
<organism evidence="7 8">
    <name type="scientific">Zostera marina</name>
    <name type="common">Eelgrass</name>
    <dbReference type="NCBI Taxonomy" id="29655"/>
    <lineage>
        <taxon>Eukaryota</taxon>
        <taxon>Viridiplantae</taxon>
        <taxon>Streptophyta</taxon>
        <taxon>Embryophyta</taxon>
        <taxon>Tracheophyta</taxon>
        <taxon>Spermatophyta</taxon>
        <taxon>Magnoliopsida</taxon>
        <taxon>Liliopsida</taxon>
        <taxon>Zosteraceae</taxon>
        <taxon>Zostera</taxon>
    </lineage>
</organism>
<dbReference type="Pfam" id="PF15613">
    <property type="entry name" value="WSD"/>
    <property type="match status" value="1"/>
</dbReference>
<evidence type="ECO:0000256" key="2">
    <source>
        <dbReference type="ARBA" id="ARBA00023054"/>
    </source>
</evidence>
<dbReference type="PROSITE" id="PS50827">
    <property type="entry name" value="DDT"/>
    <property type="match status" value="1"/>
</dbReference>
<evidence type="ECO:0000313" key="8">
    <source>
        <dbReference type="Proteomes" id="UP000036987"/>
    </source>
</evidence>
<sequence length="702" mass="82346">MPLYKKKSFLLSEPPENLDPRDEVFQVRFTKEIFKDYENYLKRLNIYRQRIWTCKITGKINLTYEEALVSENRATEKVQQIPEVFIVPILETVQYSTLNLQDLVNEIHSKLQKLLYEGVELNGQKEKSVCTCKILKVLKNSQDNLYEVGWLDENKKVMHTSTVNSDDLAYKKPPVSKIMLKSFIRESSSQSCPWIVNEKLAHKHRLPIELPKELCGNTNGNIRGCKTKEDGKNIPDLRGNRNNKKRKIMILDNSEDLGEKSKKLKKGEIEAKKCIKYPIEDCLVEPSADDPIFTDRPLPSRDFKVPMDCVGDLLMVWDFCSSFKRVLHLFPFSFEDFEKAICEKESSLVLILETHSALLNFLMKDEREYYIAVQKKKRKSKITRITWIDYLCDFLEICDKSKPFTCLSTIKRGHYGLLDVHVKIRILHELVSEAITTNVIREKLDEYVEKHRVLMARKREEGRLKKQEESAINRKLVLGNGKNDMEISSIQGNHKFNETHLQNGVEDHKPNGNYDTENRRKKLEVYSKKTNKQNEISSKTVHKVDDSIRSKKENMKDVQSLVNSTCEHKKENFENEMEEKLRKNSLGNDRDYNRYLFFQRDGRLFIESSDSKNWGYYTTKEELDAFMGSLNPKGERERALKLRMEEQYTRISSVLQKRCRNIAQRTQLEETVVRRSTRVTAQPRDSPATAFRRYVNKWKSDT</sequence>
<evidence type="ECO:0008006" key="9">
    <source>
        <dbReference type="Google" id="ProtNLM"/>
    </source>
</evidence>
<feature type="domain" description="WAC" evidence="6">
    <location>
        <begin position="22"/>
        <end position="127"/>
    </location>
</feature>
<dbReference type="InterPro" id="IPR053271">
    <property type="entry name" value="DDT_domain"/>
</dbReference>
<dbReference type="GO" id="GO:0005634">
    <property type="term" value="C:nucleus"/>
    <property type="evidence" value="ECO:0007669"/>
    <property type="project" value="UniProtKB-SubCell"/>
</dbReference>
<dbReference type="Pfam" id="PF10537">
    <property type="entry name" value="WAC_Acf1_DNA_bd"/>
    <property type="match status" value="1"/>
</dbReference>
<name>A0A0K9NLN2_ZOSMR</name>
<dbReference type="EMBL" id="LFYR01002038">
    <property type="protein sequence ID" value="KMZ57674.1"/>
    <property type="molecule type" value="Genomic_DNA"/>
</dbReference>
<dbReference type="SMART" id="SM00571">
    <property type="entry name" value="DDT"/>
    <property type="match status" value="1"/>
</dbReference>
<dbReference type="AlphaFoldDB" id="A0A0K9NLN2"/>
<evidence type="ECO:0000259" key="5">
    <source>
        <dbReference type="PROSITE" id="PS50827"/>
    </source>
</evidence>
<comment type="subcellular location">
    <subcellularLocation>
        <location evidence="1 4">Nucleus</location>
    </subcellularLocation>
</comment>
<dbReference type="PANTHER" id="PTHR15546">
    <property type="entry name" value="BROMODOMAIN ADJACENT TO ZINC FINGER DOMAIN, 2A"/>
    <property type="match status" value="1"/>
</dbReference>
<keyword evidence="3 4" id="KW-0539">Nucleus</keyword>
<dbReference type="STRING" id="29655.A0A0K9NLN2"/>
<dbReference type="InterPro" id="IPR018501">
    <property type="entry name" value="DDT_dom"/>
</dbReference>
<accession>A0A0K9NLN2</accession>
<dbReference type="OMA" id="FVEVHCA"/>
<dbReference type="OrthoDB" id="332390at2759"/>
<evidence type="ECO:0000256" key="1">
    <source>
        <dbReference type="ARBA" id="ARBA00004123"/>
    </source>
</evidence>
<gene>
    <name evidence="7" type="ORF">ZOSMA_83G00510</name>
</gene>